<dbReference type="OrthoDB" id="5563754at2759"/>
<organism evidence="2 3">
    <name type="scientific">Coemansia guatemalensis</name>
    <dbReference type="NCBI Taxonomy" id="2761395"/>
    <lineage>
        <taxon>Eukaryota</taxon>
        <taxon>Fungi</taxon>
        <taxon>Fungi incertae sedis</taxon>
        <taxon>Zoopagomycota</taxon>
        <taxon>Kickxellomycotina</taxon>
        <taxon>Kickxellomycetes</taxon>
        <taxon>Kickxellales</taxon>
        <taxon>Kickxellaceae</taxon>
        <taxon>Coemansia</taxon>
    </lineage>
</organism>
<accession>A0A9W8HR27</accession>
<feature type="compositionally biased region" description="Acidic residues" evidence="1">
    <location>
        <begin position="164"/>
        <end position="174"/>
    </location>
</feature>
<evidence type="ECO:0000313" key="3">
    <source>
        <dbReference type="Proteomes" id="UP001140094"/>
    </source>
</evidence>
<keyword evidence="3" id="KW-1185">Reference proteome</keyword>
<feature type="compositionally biased region" description="Basic and acidic residues" evidence="1">
    <location>
        <begin position="10"/>
        <end position="29"/>
    </location>
</feature>
<dbReference type="Proteomes" id="UP001140094">
    <property type="component" value="Unassembled WGS sequence"/>
</dbReference>
<feature type="region of interest" description="Disordered" evidence="1">
    <location>
        <begin position="1"/>
        <end position="127"/>
    </location>
</feature>
<name>A0A9W8HR27_9FUNG</name>
<comment type="caution">
    <text evidence="2">The sequence shown here is derived from an EMBL/GenBank/DDBJ whole genome shotgun (WGS) entry which is preliminary data.</text>
</comment>
<gene>
    <name evidence="2" type="ORF">H4R20_006323</name>
</gene>
<sequence length="631" mass="66777">ASALPAARSGKRETAPKPAKAAEAEREPSTESESQPQKRHFRFLHRGEKGKDSGRRESASPQKESAGATAKHLKRQSKINSTATASSTTSAATASTRDSQRSSTNESTSHASTAPSLPTQLPGSATRGTFADEASEAIVNLKIVDSPPAATKVEQPPARQLAESDSESDSDEPLGDIVNRNSQNVGAMPQGMMPQQQMQMQHPMSMYRASTAMPTLGGPQQMMGMQQPNMMAPMAQHTQSMYGGVPGALQMYPHQQMQVFGQDPAQMMGGQMMGASGMPVPFQGPGSVRGRPTTYMDAMNGGGMWSQQPGMMGMGMGTDSVGGPLLTVEKKADPIERPTGLVGAIANREQLKSEQKYRDSSSLMRERQIRRNQAMGMTNPMYGQAGFGGAQGARMSGAIPTMYGQPQGWGAADDTMSMMSGMHGRAPYAQMAPSLSAEQLSGSHMRGTMYGGAQMAQMGAGTVNPAMMGGAGAFAADDDDVALSTYAGGRMSMAAPDVHPLRAAMQSGMSVSSPHLAGQLNMYNQQQQMQMQMQMMQQQQQLQQQQASMGMPGMQFGQQPGVFGADQQRRMSVAGVQRSSIAQPISPTAAQLNAVHSRHSLASSNSGSGASSGDSSPLAIQNRLPANRWVK</sequence>
<feature type="region of interest" description="Disordered" evidence="1">
    <location>
        <begin position="148"/>
        <end position="183"/>
    </location>
</feature>
<evidence type="ECO:0000313" key="2">
    <source>
        <dbReference type="EMBL" id="KAJ2794139.1"/>
    </source>
</evidence>
<protein>
    <submittedName>
        <fullName evidence="2">Uncharacterized protein</fullName>
    </submittedName>
</protein>
<feature type="compositionally biased region" description="Low complexity" evidence="1">
    <location>
        <begin position="600"/>
        <end position="616"/>
    </location>
</feature>
<dbReference type="EMBL" id="JANBUO010002638">
    <property type="protein sequence ID" value="KAJ2794139.1"/>
    <property type="molecule type" value="Genomic_DNA"/>
</dbReference>
<feature type="compositionally biased region" description="Low complexity" evidence="1">
    <location>
        <begin position="81"/>
        <end position="96"/>
    </location>
</feature>
<dbReference type="AlphaFoldDB" id="A0A9W8HR27"/>
<reference evidence="2" key="1">
    <citation type="submission" date="2022-07" db="EMBL/GenBank/DDBJ databases">
        <title>Phylogenomic reconstructions and comparative analyses of Kickxellomycotina fungi.</title>
        <authorList>
            <person name="Reynolds N.K."/>
            <person name="Stajich J.E."/>
            <person name="Barry K."/>
            <person name="Grigoriev I.V."/>
            <person name="Crous P."/>
            <person name="Smith M.E."/>
        </authorList>
    </citation>
    <scope>NUCLEOTIDE SEQUENCE</scope>
    <source>
        <strain evidence="2">NRRL 1565</strain>
    </source>
</reference>
<feature type="compositionally biased region" description="Basic and acidic residues" evidence="1">
    <location>
        <begin position="45"/>
        <end position="58"/>
    </location>
</feature>
<proteinExistence type="predicted"/>
<feature type="non-terminal residue" evidence="2">
    <location>
        <position position="631"/>
    </location>
</feature>
<feature type="compositionally biased region" description="Polar residues" evidence="1">
    <location>
        <begin position="101"/>
        <end position="127"/>
    </location>
</feature>
<feature type="region of interest" description="Disordered" evidence="1">
    <location>
        <begin position="592"/>
        <end position="631"/>
    </location>
</feature>
<evidence type="ECO:0000256" key="1">
    <source>
        <dbReference type="SAM" id="MobiDB-lite"/>
    </source>
</evidence>
<feature type="non-terminal residue" evidence="2">
    <location>
        <position position="1"/>
    </location>
</feature>